<evidence type="ECO:0000313" key="3">
    <source>
        <dbReference type="Proteomes" id="UP000613030"/>
    </source>
</evidence>
<dbReference type="InterPro" id="IPR036278">
    <property type="entry name" value="Sialidase_sf"/>
</dbReference>
<name>A0ABS1KZK5_9BACT</name>
<protein>
    <recommendedName>
        <fullName evidence="4">DUF4185 domain-containing protein</fullName>
    </recommendedName>
</protein>
<feature type="chain" id="PRO_5046227347" description="DUF4185 domain-containing protein" evidence="1">
    <location>
        <begin position="24"/>
        <end position="398"/>
    </location>
</feature>
<feature type="signal peptide" evidence="1">
    <location>
        <begin position="1"/>
        <end position="23"/>
    </location>
</feature>
<accession>A0ABS1KZK5</accession>
<gene>
    <name evidence="2" type="ORF">JI741_25795</name>
</gene>
<evidence type="ECO:0008006" key="4">
    <source>
        <dbReference type="Google" id="ProtNLM"/>
    </source>
</evidence>
<dbReference type="Proteomes" id="UP000613030">
    <property type="component" value="Unassembled WGS sequence"/>
</dbReference>
<evidence type="ECO:0000256" key="1">
    <source>
        <dbReference type="SAM" id="SignalP"/>
    </source>
</evidence>
<evidence type="ECO:0000313" key="2">
    <source>
        <dbReference type="EMBL" id="MBL0744672.1"/>
    </source>
</evidence>
<reference evidence="2 3" key="1">
    <citation type="submission" date="2021-01" db="EMBL/GenBank/DDBJ databases">
        <title>Chryseolinea sp. Jin1 Genome sequencing and assembly.</title>
        <authorList>
            <person name="Kim I."/>
        </authorList>
    </citation>
    <scope>NUCLEOTIDE SEQUENCE [LARGE SCALE GENOMIC DNA]</scope>
    <source>
        <strain evidence="2 3">Jin1</strain>
    </source>
</reference>
<organism evidence="2 3">
    <name type="scientific">Chryseolinea lacunae</name>
    <dbReference type="NCBI Taxonomy" id="2801331"/>
    <lineage>
        <taxon>Bacteria</taxon>
        <taxon>Pseudomonadati</taxon>
        <taxon>Bacteroidota</taxon>
        <taxon>Cytophagia</taxon>
        <taxon>Cytophagales</taxon>
        <taxon>Fulvivirgaceae</taxon>
        <taxon>Chryseolinea</taxon>
    </lineage>
</organism>
<sequence>MMTKSNFILIISFYVGLTSTLQAQSVVTKENLINASITPAGKLVVSPSKTSSQNDFDFFEGNWKLRNRRLKTRLDKCTEWFEYDGTNTDKKMLNGLGHTNNNLAVIDGKPLEGVGLTLFNPETRLWSIYWASSRNGKLDHENPVVGSFEGNIGSFYCLETMNGKPIVVMARWDKTDPNHAVWSQAFSDDNGKTWEWNSYNYGSKIIEDEKEQLKKLLTFDTSIPIPDLHFDNAGALKIEASTNSSHDDFDGLAGKWKMYHKRLKSRLTNSNEWIDLESIDVNYGAILNGIGNTDLYKATFDGKPFEGFTIRLFNPETKLWSLYWVASNSGVLDPPVVGSFDNDIGHFFCKDIYKGKDVIVLFRWDMRDREHPVWSQAFSPDNGKTWEWNWINVSYRID</sequence>
<keyword evidence="3" id="KW-1185">Reference proteome</keyword>
<dbReference type="RefSeq" id="WP_202014458.1">
    <property type="nucleotide sequence ID" value="NZ_JAERRB010000012.1"/>
</dbReference>
<keyword evidence="1" id="KW-0732">Signal</keyword>
<dbReference type="SUPFAM" id="SSF50939">
    <property type="entry name" value="Sialidases"/>
    <property type="match status" value="1"/>
</dbReference>
<comment type="caution">
    <text evidence="2">The sequence shown here is derived from an EMBL/GenBank/DDBJ whole genome shotgun (WGS) entry which is preliminary data.</text>
</comment>
<proteinExistence type="predicted"/>
<dbReference type="EMBL" id="JAERRB010000012">
    <property type="protein sequence ID" value="MBL0744672.1"/>
    <property type="molecule type" value="Genomic_DNA"/>
</dbReference>